<dbReference type="AlphaFoldDB" id="A0A401SXQ1"/>
<evidence type="ECO:0000256" key="2">
    <source>
        <dbReference type="ARBA" id="ARBA00006692"/>
    </source>
</evidence>
<proteinExistence type="inferred from homology"/>
<keyword evidence="6" id="KW-0597">Phosphoprotein</keyword>
<dbReference type="OMA" id="NVRERIT"/>
<evidence type="ECO:0000256" key="15">
    <source>
        <dbReference type="ARBA" id="ARBA00022871"/>
    </source>
</evidence>
<keyword evidence="20" id="KW-1185">Reference proteome</keyword>
<keyword evidence="11" id="KW-0221">Differentiation</keyword>
<evidence type="ECO:0000256" key="10">
    <source>
        <dbReference type="ARBA" id="ARBA00022777"/>
    </source>
</evidence>
<dbReference type="EMBL" id="BEZZ01000670">
    <property type="protein sequence ID" value="GCC35165.1"/>
    <property type="molecule type" value="Genomic_DNA"/>
</dbReference>
<evidence type="ECO:0000256" key="13">
    <source>
        <dbReference type="ARBA" id="ARBA00022842"/>
    </source>
</evidence>
<comment type="catalytic activity">
    <reaction evidence="17">
        <text>L-seryl-[protein] + ATP = O-phospho-L-seryl-[protein] + ADP + H(+)</text>
        <dbReference type="Rhea" id="RHEA:17989"/>
        <dbReference type="Rhea" id="RHEA-COMP:9863"/>
        <dbReference type="Rhea" id="RHEA-COMP:11604"/>
        <dbReference type="ChEBI" id="CHEBI:15378"/>
        <dbReference type="ChEBI" id="CHEBI:29999"/>
        <dbReference type="ChEBI" id="CHEBI:30616"/>
        <dbReference type="ChEBI" id="CHEBI:83421"/>
        <dbReference type="ChEBI" id="CHEBI:456216"/>
        <dbReference type="EC" id="2.7.11.1"/>
    </reaction>
</comment>
<dbReference type="PANTHER" id="PTHR24346">
    <property type="entry name" value="MAP/MICROTUBULE AFFINITY-REGULATING KINASE"/>
    <property type="match status" value="1"/>
</dbReference>
<evidence type="ECO:0000256" key="9">
    <source>
        <dbReference type="ARBA" id="ARBA00022741"/>
    </source>
</evidence>
<evidence type="ECO:0000256" key="4">
    <source>
        <dbReference type="ARBA" id="ARBA00022473"/>
    </source>
</evidence>
<keyword evidence="5" id="KW-0723">Serine/threonine-protein kinase</keyword>
<dbReference type="SUPFAM" id="SSF56112">
    <property type="entry name" value="Protein kinase-like (PK-like)"/>
    <property type="match status" value="1"/>
</dbReference>
<comment type="similarity">
    <text evidence="2">Belongs to the protein kinase superfamily. CAMK Ser/Thr protein kinase family.</text>
</comment>
<dbReference type="PANTHER" id="PTHR24346:SF102">
    <property type="entry name" value="TESTIS-SPECIFIC SERINE_THREONINE-PROTEIN KINASE 1"/>
    <property type="match status" value="1"/>
</dbReference>
<dbReference type="InterPro" id="IPR011009">
    <property type="entry name" value="Kinase-like_dom_sf"/>
</dbReference>
<evidence type="ECO:0000256" key="5">
    <source>
        <dbReference type="ARBA" id="ARBA00022527"/>
    </source>
</evidence>
<evidence type="ECO:0000256" key="12">
    <source>
        <dbReference type="ARBA" id="ARBA00022840"/>
    </source>
</evidence>
<keyword evidence="4" id="KW-0217">Developmental protein</keyword>
<dbReference type="GO" id="GO:0035556">
    <property type="term" value="P:intracellular signal transduction"/>
    <property type="evidence" value="ECO:0007669"/>
    <property type="project" value="TreeGrafter"/>
</dbReference>
<evidence type="ECO:0000256" key="7">
    <source>
        <dbReference type="ARBA" id="ARBA00022679"/>
    </source>
</evidence>
<gene>
    <name evidence="19" type="ORF">chiPu_0013647</name>
</gene>
<dbReference type="GO" id="GO:0000226">
    <property type="term" value="P:microtubule cytoskeleton organization"/>
    <property type="evidence" value="ECO:0007669"/>
    <property type="project" value="TreeGrafter"/>
</dbReference>
<dbReference type="OrthoDB" id="541276at2759"/>
<dbReference type="GO" id="GO:0007283">
    <property type="term" value="P:spermatogenesis"/>
    <property type="evidence" value="ECO:0007669"/>
    <property type="project" value="UniProtKB-KW"/>
</dbReference>
<evidence type="ECO:0000256" key="8">
    <source>
        <dbReference type="ARBA" id="ARBA00022723"/>
    </source>
</evidence>
<evidence type="ECO:0000256" key="17">
    <source>
        <dbReference type="ARBA" id="ARBA00048679"/>
    </source>
</evidence>
<name>A0A401SXQ1_CHIPU</name>
<keyword evidence="12" id="KW-0067">ATP-binding</keyword>
<dbReference type="Gene3D" id="1.10.510.10">
    <property type="entry name" value="Transferase(Phosphotransferase) domain 1"/>
    <property type="match status" value="1"/>
</dbReference>
<dbReference type="GO" id="GO:0030154">
    <property type="term" value="P:cell differentiation"/>
    <property type="evidence" value="ECO:0007669"/>
    <property type="project" value="UniProtKB-KW"/>
</dbReference>
<keyword evidence="10" id="KW-0418">Kinase</keyword>
<keyword evidence="9" id="KW-0547">Nucleotide-binding</keyword>
<keyword evidence="14" id="KW-0832">Ubl conjugation</keyword>
<dbReference type="Pfam" id="PF00069">
    <property type="entry name" value="Pkinase"/>
    <property type="match status" value="1"/>
</dbReference>
<sequence length="266" mass="30080">MDLTIFGYEIGEVIAEGTFSIVRKAFSQKLQRSVAIKVIDKSKQSDDYLTKCLPREVSIFAECSHPNIIKVYQIIESSEHTLFIMEEAKADLYDFIDSQGHLSEEVARPYFRQISQALEYCHIHHIAHRDIKCENILITADNIPKLTDFGLATCIKSSESCPSSTFCGSAAYAAPEILNGEKYDPFKADIWSLGVLLYVIVTGCLPFDDSDLSKLKELQIQSLQFPPSPSLSDCCRNLIDVMLERNPEIRASIKHVVDHQWLRESN</sequence>
<reference evidence="19 20" key="1">
    <citation type="journal article" date="2018" name="Nat. Ecol. Evol.">
        <title>Shark genomes provide insights into elasmobranch evolution and the origin of vertebrates.</title>
        <authorList>
            <person name="Hara Y"/>
            <person name="Yamaguchi K"/>
            <person name="Onimaru K"/>
            <person name="Kadota M"/>
            <person name="Koyanagi M"/>
            <person name="Keeley SD"/>
            <person name="Tatsumi K"/>
            <person name="Tanaka K"/>
            <person name="Motone F"/>
            <person name="Kageyama Y"/>
            <person name="Nozu R"/>
            <person name="Adachi N"/>
            <person name="Nishimura O"/>
            <person name="Nakagawa R"/>
            <person name="Tanegashima C"/>
            <person name="Kiyatake I"/>
            <person name="Matsumoto R"/>
            <person name="Murakumo K"/>
            <person name="Nishida K"/>
            <person name="Terakita A"/>
            <person name="Kuratani S"/>
            <person name="Sato K"/>
            <person name="Hyodo S Kuraku.S."/>
        </authorList>
    </citation>
    <scope>NUCLEOTIDE SEQUENCE [LARGE SCALE GENOMIC DNA]</scope>
</reference>
<keyword evidence="13" id="KW-0460">Magnesium</keyword>
<comment type="caution">
    <text evidence="19">The sequence shown here is derived from an EMBL/GenBank/DDBJ whole genome shotgun (WGS) entry which is preliminary data.</text>
</comment>
<dbReference type="STRING" id="137246.A0A401SXQ1"/>
<accession>A0A401SXQ1</accession>
<dbReference type="SMART" id="SM00220">
    <property type="entry name" value="S_TKc"/>
    <property type="match status" value="1"/>
</dbReference>
<comment type="cofactor">
    <cofactor evidence="1">
        <name>Mg(2+)</name>
        <dbReference type="ChEBI" id="CHEBI:18420"/>
    </cofactor>
</comment>
<dbReference type="PROSITE" id="PS00108">
    <property type="entry name" value="PROTEIN_KINASE_ST"/>
    <property type="match status" value="1"/>
</dbReference>
<evidence type="ECO:0000313" key="20">
    <source>
        <dbReference type="Proteomes" id="UP000287033"/>
    </source>
</evidence>
<organism evidence="19 20">
    <name type="scientific">Chiloscyllium punctatum</name>
    <name type="common">Brownbanded bambooshark</name>
    <name type="synonym">Hemiscyllium punctatum</name>
    <dbReference type="NCBI Taxonomy" id="137246"/>
    <lineage>
        <taxon>Eukaryota</taxon>
        <taxon>Metazoa</taxon>
        <taxon>Chordata</taxon>
        <taxon>Craniata</taxon>
        <taxon>Vertebrata</taxon>
        <taxon>Chondrichthyes</taxon>
        <taxon>Elasmobranchii</taxon>
        <taxon>Galeomorphii</taxon>
        <taxon>Galeoidea</taxon>
        <taxon>Orectolobiformes</taxon>
        <taxon>Hemiscylliidae</taxon>
        <taxon>Chiloscyllium</taxon>
    </lineage>
</organism>
<evidence type="ECO:0000256" key="11">
    <source>
        <dbReference type="ARBA" id="ARBA00022782"/>
    </source>
</evidence>
<keyword evidence="8" id="KW-0479">Metal-binding</keyword>
<dbReference type="GO" id="GO:0005737">
    <property type="term" value="C:cytoplasm"/>
    <property type="evidence" value="ECO:0007669"/>
    <property type="project" value="TreeGrafter"/>
</dbReference>
<dbReference type="PROSITE" id="PS50011">
    <property type="entry name" value="PROTEIN_KINASE_DOM"/>
    <property type="match status" value="1"/>
</dbReference>
<evidence type="ECO:0000313" key="19">
    <source>
        <dbReference type="EMBL" id="GCC35165.1"/>
    </source>
</evidence>
<dbReference type="PIRSF" id="PIRSF000654">
    <property type="entry name" value="Integrin-linked_kinase"/>
    <property type="match status" value="1"/>
</dbReference>
<dbReference type="InterPro" id="IPR000719">
    <property type="entry name" value="Prot_kinase_dom"/>
</dbReference>
<evidence type="ECO:0000256" key="3">
    <source>
        <dbReference type="ARBA" id="ARBA00012513"/>
    </source>
</evidence>
<dbReference type="GO" id="GO:0005524">
    <property type="term" value="F:ATP binding"/>
    <property type="evidence" value="ECO:0007669"/>
    <property type="project" value="UniProtKB-KW"/>
</dbReference>
<protein>
    <recommendedName>
        <fullName evidence="3">non-specific serine/threonine protein kinase</fullName>
        <ecNumber evidence="3">2.7.11.1</ecNumber>
    </recommendedName>
</protein>
<dbReference type="EC" id="2.7.11.1" evidence="3"/>
<evidence type="ECO:0000256" key="14">
    <source>
        <dbReference type="ARBA" id="ARBA00022843"/>
    </source>
</evidence>
<dbReference type="InterPro" id="IPR008271">
    <property type="entry name" value="Ser/Thr_kinase_AS"/>
</dbReference>
<dbReference type="GO" id="GO:0050321">
    <property type="term" value="F:tau-protein kinase activity"/>
    <property type="evidence" value="ECO:0007669"/>
    <property type="project" value="TreeGrafter"/>
</dbReference>
<keyword evidence="7" id="KW-0808">Transferase</keyword>
<dbReference type="FunFam" id="1.10.510.10:FF:000658">
    <property type="entry name" value="Protein CBG12184"/>
    <property type="match status" value="1"/>
</dbReference>
<evidence type="ECO:0000256" key="6">
    <source>
        <dbReference type="ARBA" id="ARBA00022553"/>
    </source>
</evidence>
<keyword evidence="15" id="KW-0744">Spermatogenesis</keyword>
<evidence type="ECO:0000259" key="18">
    <source>
        <dbReference type="PROSITE" id="PS50011"/>
    </source>
</evidence>
<feature type="domain" description="Protein kinase" evidence="18">
    <location>
        <begin position="8"/>
        <end position="262"/>
    </location>
</feature>
<evidence type="ECO:0000256" key="16">
    <source>
        <dbReference type="ARBA" id="ARBA00047899"/>
    </source>
</evidence>
<comment type="catalytic activity">
    <reaction evidence="16">
        <text>L-threonyl-[protein] + ATP = O-phospho-L-threonyl-[protein] + ADP + H(+)</text>
        <dbReference type="Rhea" id="RHEA:46608"/>
        <dbReference type="Rhea" id="RHEA-COMP:11060"/>
        <dbReference type="Rhea" id="RHEA-COMP:11605"/>
        <dbReference type="ChEBI" id="CHEBI:15378"/>
        <dbReference type="ChEBI" id="CHEBI:30013"/>
        <dbReference type="ChEBI" id="CHEBI:30616"/>
        <dbReference type="ChEBI" id="CHEBI:61977"/>
        <dbReference type="ChEBI" id="CHEBI:456216"/>
        <dbReference type="EC" id="2.7.11.1"/>
    </reaction>
</comment>
<evidence type="ECO:0000256" key="1">
    <source>
        <dbReference type="ARBA" id="ARBA00001946"/>
    </source>
</evidence>
<dbReference type="GO" id="GO:0000287">
    <property type="term" value="F:magnesium ion binding"/>
    <property type="evidence" value="ECO:0007669"/>
    <property type="project" value="UniProtKB-ARBA"/>
</dbReference>
<dbReference type="Proteomes" id="UP000287033">
    <property type="component" value="Unassembled WGS sequence"/>
</dbReference>